<dbReference type="EMBL" id="MRZV01002491">
    <property type="protein sequence ID" value="PIK33578.1"/>
    <property type="molecule type" value="Genomic_DNA"/>
</dbReference>
<comment type="caution">
    <text evidence="2">The sequence shown here is derived from an EMBL/GenBank/DDBJ whole genome shotgun (WGS) entry which is preliminary data.</text>
</comment>
<organism evidence="2 3">
    <name type="scientific">Stichopus japonicus</name>
    <name type="common">Sea cucumber</name>
    <dbReference type="NCBI Taxonomy" id="307972"/>
    <lineage>
        <taxon>Eukaryota</taxon>
        <taxon>Metazoa</taxon>
        <taxon>Echinodermata</taxon>
        <taxon>Eleutherozoa</taxon>
        <taxon>Echinozoa</taxon>
        <taxon>Holothuroidea</taxon>
        <taxon>Aspidochirotacea</taxon>
        <taxon>Aspidochirotida</taxon>
        <taxon>Stichopodidae</taxon>
        <taxon>Apostichopus</taxon>
    </lineage>
</organism>
<evidence type="ECO:0000256" key="1">
    <source>
        <dbReference type="SAM" id="MobiDB-lite"/>
    </source>
</evidence>
<dbReference type="AlphaFoldDB" id="A0A2G8JCV4"/>
<feature type="region of interest" description="Disordered" evidence="1">
    <location>
        <begin position="32"/>
        <end position="98"/>
    </location>
</feature>
<feature type="compositionally biased region" description="Basic residues" evidence="1">
    <location>
        <begin position="1"/>
        <end position="11"/>
    </location>
</feature>
<accession>A0A2G8JCV4</accession>
<gene>
    <name evidence="2" type="ORF">BSL78_29610</name>
</gene>
<evidence type="ECO:0000313" key="3">
    <source>
        <dbReference type="Proteomes" id="UP000230750"/>
    </source>
</evidence>
<sequence length="167" mass="19315">MILGSSRHRKPKYLEDIPPLLDDVIGVTDAKDELNELTKSPRGGLNPPPSSPIPEELSNDGEESTDVHDSEDFKKQRTNSSGRDNLEGSSLQRQEPKKVNGNYRLLKFAQWVYSQDLQQLKTHWKRKRKRYTFLRRRKQQGGDILAGITMVTAKLLHHVYPRHRTME</sequence>
<feature type="region of interest" description="Disordered" evidence="1">
    <location>
        <begin position="1"/>
        <end position="20"/>
    </location>
</feature>
<evidence type="ECO:0000313" key="2">
    <source>
        <dbReference type="EMBL" id="PIK33578.1"/>
    </source>
</evidence>
<protein>
    <submittedName>
        <fullName evidence="2">Uncharacterized protein</fullName>
    </submittedName>
</protein>
<feature type="compositionally biased region" description="Basic and acidic residues" evidence="1">
    <location>
        <begin position="65"/>
        <end position="75"/>
    </location>
</feature>
<name>A0A2G8JCV4_STIJA</name>
<reference evidence="2 3" key="1">
    <citation type="journal article" date="2017" name="PLoS Biol.">
        <title>The sea cucumber genome provides insights into morphological evolution and visceral regeneration.</title>
        <authorList>
            <person name="Zhang X."/>
            <person name="Sun L."/>
            <person name="Yuan J."/>
            <person name="Sun Y."/>
            <person name="Gao Y."/>
            <person name="Zhang L."/>
            <person name="Li S."/>
            <person name="Dai H."/>
            <person name="Hamel J.F."/>
            <person name="Liu C."/>
            <person name="Yu Y."/>
            <person name="Liu S."/>
            <person name="Lin W."/>
            <person name="Guo K."/>
            <person name="Jin S."/>
            <person name="Xu P."/>
            <person name="Storey K.B."/>
            <person name="Huan P."/>
            <person name="Zhang T."/>
            <person name="Zhou Y."/>
            <person name="Zhang J."/>
            <person name="Lin C."/>
            <person name="Li X."/>
            <person name="Xing L."/>
            <person name="Huo D."/>
            <person name="Sun M."/>
            <person name="Wang L."/>
            <person name="Mercier A."/>
            <person name="Li F."/>
            <person name="Yang H."/>
            <person name="Xiang J."/>
        </authorList>
    </citation>
    <scope>NUCLEOTIDE SEQUENCE [LARGE SCALE GENOMIC DNA]</scope>
    <source>
        <strain evidence="2">Shaxun</strain>
        <tissue evidence="2">Muscle</tissue>
    </source>
</reference>
<feature type="compositionally biased region" description="Polar residues" evidence="1">
    <location>
        <begin position="78"/>
        <end position="93"/>
    </location>
</feature>
<proteinExistence type="predicted"/>
<dbReference type="Proteomes" id="UP000230750">
    <property type="component" value="Unassembled WGS sequence"/>
</dbReference>
<keyword evidence="3" id="KW-1185">Reference proteome</keyword>